<dbReference type="AlphaFoldDB" id="A0A5B0LTP4"/>
<dbReference type="EMBL" id="VSWC01000170">
    <property type="protein sequence ID" value="KAA1071587.1"/>
    <property type="molecule type" value="Genomic_DNA"/>
</dbReference>
<dbReference type="Proteomes" id="UP000325313">
    <property type="component" value="Unassembled WGS sequence"/>
</dbReference>
<dbReference type="Proteomes" id="UP000324748">
    <property type="component" value="Unassembled WGS sequence"/>
</dbReference>
<evidence type="ECO:0000313" key="2">
    <source>
        <dbReference type="EMBL" id="KAA1067180.1"/>
    </source>
</evidence>
<protein>
    <submittedName>
        <fullName evidence="2">Uncharacterized protein</fullName>
    </submittedName>
</protein>
<dbReference type="EMBL" id="VDEP01000507">
    <property type="protein sequence ID" value="KAA1067180.1"/>
    <property type="molecule type" value="Genomic_DNA"/>
</dbReference>
<sequence length="231" mass="25765">MDTSPTSSPPKRRGSTGSIPALGRTVSGGSVKTVKWIGKQIKNLKKDDSDSDSEELWGTSIERPSDLEDPNCPPTNLPSGYVPLYKLTHRGRPEVMEKHWHSSNTLSRGPKRGTRNPTKIDLKELYQPLTDAGKGSRRQQARRSGRRSKTPTEEQPPRPRSRIEQLKSSARDDVTSPVPKSTSDSKKKKSSREYIPGSSSTWSGPRISKPIRRPDITRLNEIYDPPKEGSK</sequence>
<accession>A0A5B0LTP4</accession>
<evidence type="ECO:0000313" key="4">
    <source>
        <dbReference type="Proteomes" id="UP000324748"/>
    </source>
</evidence>
<feature type="region of interest" description="Disordered" evidence="1">
    <location>
        <begin position="95"/>
        <end position="231"/>
    </location>
</feature>
<feature type="region of interest" description="Disordered" evidence="1">
    <location>
        <begin position="44"/>
        <end position="78"/>
    </location>
</feature>
<evidence type="ECO:0000313" key="5">
    <source>
        <dbReference type="Proteomes" id="UP000325313"/>
    </source>
</evidence>
<dbReference type="OrthoDB" id="2501408at2759"/>
<feature type="compositionally biased region" description="Basic residues" evidence="1">
    <location>
        <begin position="135"/>
        <end position="149"/>
    </location>
</feature>
<evidence type="ECO:0000313" key="3">
    <source>
        <dbReference type="EMBL" id="KAA1071587.1"/>
    </source>
</evidence>
<proteinExistence type="predicted"/>
<feature type="region of interest" description="Disordered" evidence="1">
    <location>
        <begin position="1"/>
        <end position="30"/>
    </location>
</feature>
<gene>
    <name evidence="3" type="ORF">PGT21_012309</name>
    <name evidence="2" type="ORF">PGTUg99_024856</name>
</gene>
<evidence type="ECO:0000256" key="1">
    <source>
        <dbReference type="SAM" id="MobiDB-lite"/>
    </source>
</evidence>
<reference evidence="4 5" key="1">
    <citation type="submission" date="2019-05" db="EMBL/GenBank/DDBJ databases">
        <title>Emergence of the Ug99 lineage of the wheat stem rust pathogen through somatic hybridization.</title>
        <authorList>
            <person name="Li F."/>
            <person name="Upadhyaya N.M."/>
            <person name="Sperschneider J."/>
            <person name="Matny O."/>
            <person name="Nguyen-Phuc H."/>
            <person name="Mago R."/>
            <person name="Raley C."/>
            <person name="Miller M.E."/>
            <person name="Silverstein K.A.T."/>
            <person name="Henningsen E."/>
            <person name="Hirsch C.D."/>
            <person name="Visser B."/>
            <person name="Pretorius Z.A."/>
            <person name="Steffenson B.J."/>
            <person name="Schwessinger B."/>
            <person name="Dodds P.N."/>
            <person name="Figueroa M."/>
        </authorList>
    </citation>
    <scope>NUCLEOTIDE SEQUENCE [LARGE SCALE GENOMIC DNA]</scope>
    <source>
        <strain evidence="3">21-0</strain>
        <strain evidence="2 5">Ug99</strain>
    </source>
</reference>
<organism evidence="2 5">
    <name type="scientific">Puccinia graminis f. sp. tritici</name>
    <dbReference type="NCBI Taxonomy" id="56615"/>
    <lineage>
        <taxon>Eukaryota</taxon>
        <taxon>Fungi</taxon>
        <taxon>Dikarya</taxon>
        <taxon>Basidiomycota</taxon>
        <taxon>Pucciniomycotina</taxon>
        <taxon>Pucciniomycetes</taxon>
        <taxon>Pucciniales</taxon>
        <taxon>Pucciniaceae</taxon>
        <taxon>Puccinia</taxon>
    </lineage>
</organism>
<keyword evidence="4" id="KW-1185">Reference proteome</keyword>
<comment type="caution">
    <text evidence="2">The sequence shown here is derived from an EMBL/GenBank/DDBJ whole genome shotgun (WGS) entry which is preliminary data.</text>
</comment>
<name>A0A5B0LTP4_PUCGR</name>
<feature type="compositionally biased region" description="Basic and acidic residues" evidence="1">
    <location>
        <begin position="150"/>
        <end position="174"/>
    </location>
</feature>